<name>A0ACB8E2E7_DERSI</name>
<dbReference type="EMBL" id="CM023470">
    <property type="protein sequence ID" value="KAH7980761.1"/>
    <property type="molecule type" value="Genomic_DNA"/>
</dbReference>
<proteinExistence type="predicted"/>
<evidence type="ECO:0000313" key="2">
    <source>
        <dbReference type="Proteomes" id="UP000821865"/>
    </source>
</evidence>
<reference evidence="1" key="1">
    <citation type="submission" date="2020-05" db="EMBL/GenBank/DDBJ databases">
        <title>Large-scale comparative analyses of tick genomes elucidate their genetic diversity and vector capacities.</title>
        <authorList>
            <person name="Jia N."/>
            <person name="Wang J."/>
            <person name="Shi W."/>
            <person name="Du L."/>
            <person name="Sun Y."/>
            <person name="Zhan W."/>
            <person name="Jiang J."/>
            <person name="Wang Q."/>
            <person name="Zhang B."/>
            <person name="Ji P."/>
            <person name="Sakyi L.B."/>
            <person name="Cui X."/>
            <person name="Yuan T."/>
            <person name="Jiang B."/>
            <person name="Yang W."/>
            <person name="Lam T.T.-Y."/>
            <person name="Chang Q."/>
            <person name="Ding S."/>
            <person name="Wang X."/>
            <person name="Zhu J."/>
            <person name="Ruan X."/>
            <person name="Zhao L."/>
            <person name="Wei J."/>
            <person name="Que T."/>
            <person name="Du C."/>
            <person name="Cheng J."/>
            <person name="Dai P."/>
            <person name="Han X."/>
            <person name="Huang E."/>
            <person name="Gao Y."/>
            <person name="Liu J."/>
            <person name="Shao H."/>
            <person name="Ye R."/>
            <person name="Li L."/>
            <person name="Wei W."/>
            <person name="Wang X."/>
            <person name="Wang C."/>
            <person name="Yang T."/>
            <person name="Huo Q."/>
            <person name="Li W."/>
            <person name="Guo W."/>
            <person name="Chen H."/>
            <person name="Zhou L."/>
            <person name="Ni X."/>
            <person name="Tian J."/>
            <person name="Zhou Y."/>
            <person name="Sheng Y."/>
            <person name="Liu T."/>
            <person name="Pan Y."/>
            <person name="Xia L."/>
            <person name="Li J."/>
            <person name="Zhao F."/>
            <person name="Cao W."/>
        </authorList>
    </citation>
    <scope>NUCLEOTIDE SEQUENCE</scope>
    <source>
        <strain evidence="1">Dsil-2018</strain>
    </source>
</reference>
<evidence type="ECO:0000313" key="1">
    <source>
        <dbReference type="EMBL" id="KAH7980761.1"/>
    </source>
</evidence>
<gene>
    <name evidence="1" type="ORF">HPB49_019040</name>
</gene>
<sequence length="216" mass="24608">MDSRLAHLIEAKTSILSRWKGQRLNKRLRKKVALLNENIKEHCRVLNQQQWAELCNSLDGQLHHSRSWKILKHLLDNTSTRSQQQDRLTKLLFTETKTHGQDHVTNTLCQKYIPSGPAKPHGPYTGSSNSALDEDFSVAEHLLATLHVQVTGLIASSVRHRAPGVILTAHCCPRICACACFLSPCKRKERHREWQTWKEVEIGIFYLPPWPTALAA</sequence>
<accession>A0ACB8E2E7</accession>
<organism evidence="1 2">
    <name type="scientific">Dermacentor silvarum</name>
    <name type="common">Tick</name>
    <dbReference type="NCBI Taxonomy" id="543639"/>
    <lineage>
        <taxon>Eukaryota</taxon>
        <taxon>Metazoa</taxon>
        <taxon>Ecdysozoa</taxon>
        <taxon>Arthropoda</taxon>
        <taxon>Chelicerata</taxon>
        <taxon>Arachnida</taxon>
        <taxon>Acari</taxon>
        <taxon>Parasitiformes</taxon>
        <taxon>Ixodida</taxon>
        <taxon>Ixodoidea</taxon>
        <taxon>Ixodidae</taxon>
        <taxon>Rhipicephalinae</taxon>
        <taxon>Dermacentor</taxon>
    </lineage>
</organism>
<keyword evidence="2" id="KW-1185">Reference proteome</keyword>
<protein>
    <submittedName>
        <fullName evidence="1">Uncharacterized protein</fullName>
    </submittedName>
</protein>
<comment type="caution">
    <text evidence="1">The sequence shown here is derived from an EMBL/GenBank/DDBJ whole genome shotgun (WGS) entry which is preliminary data.</text>
</comment>
<dbReference type="Proteomes" id="UP000821865">
    <property type="component" value="Chromosome 1"/>
</dbReference>